<feature type="domain" description="Bifunctional inhibitor/plant lipid transfer protein/seed storage helical" evidence="5">
    <location>
        <begin position="80"/>
        <end position="145"/>
    </location>
</feature>
<dbReference type="Gramene" id="TraesROB_scaffold_040750_01G000100.1">
    <property type="protein sequence ID" value="TraesROB_scaffold_040750_01G000100.1"/>
    <property type="gene ID" value="TraesROB_scaffold_040750_01G000100"/>
</dbReference>
<dbReference type="InterPro" id="IPR016140">
    <property type="entry name" value="Bifunc_inhib/LTP/seed_store"/>
</dbReference>
<dbReference type="Proteomes" id="UP000019116">
    <property type="component" value="Chromosome 1B"/>
</dbReference>
<dbReference type="Gramene" id="TraesKAR1B01G0227880.1">
    <property type="protein sequence ID" value="cds.TraesKAR1B01G0227880.1"/>
    <property type="gene ID" value="TraesKAR1B01G0227880"/>
</dbReference>
<keyword evidence="4" id="KW-0472">Membrane</keyword>
<reference evidence="6" key="1">
    <citation type="submission" date="2018-08" db="EMBL/GenBank/DDBJ databases">
        <authorList>
            <person name="Rossello M."/>
        </authorList>
    </citation>
    <scope>NUCLEOTIDE SEQUENCE [LARGE SCALE GENOMIC DNA]</scope>
    <source>
        <strain evidence="6">cv. Chinese Spring</strain>
    </source>
</reference>
<evidence type="ECO:0000256" key="4">
    <source>
        <dbReference type="SAM" id="Phobius"/>
    </source>
</evidence>
<evidence type="ECO:0000313" key="6">
    <source>
        <dbReference type="EnsemblPlants" id="TraesCS1B02G189400.1.cds1"/>
    </source>
</evidence>
<dbReference type="Pfam" id="PF00234">
    <property type="entry name" value="Tryp_alpha_amyl"/>
    <property type="match status" value="1"/>
</dbReference>
<dbReference type="GO" id="GO:0006869">
    <property type="term" value="P:lipid transport"/>
    <property type="evidence" value="ECO:0007669"/>
    <property type="project" value="InterPro"/>
</dbReference>
<dbReference type="PANTHER" id="PTHR33214:SF50">
    <property type="entry name" value="LIPID-TRANSFER PROTEIN 2G, PUTATIVE, EXPRESSED-RELATED"/>
    <property type="match status" value="1"/>
</dbReference>
<protein>
    <recommendedName>
        <fullName evidence="5">Bifunctional inhibitor/plant lipid transfer protein/seed storage helical domain-containing protein</fullName>
    </recommendedName>
</protein>
<organism evidence="6">
    <name type="scientific">Triticum aestivum</name>
    <name type="common">Wheat</name>
    <dbReference type="NCBI Taxonomy" id="4565"/>
    <lineage>
        <taxon>Eukaryota</taxon>
        <taxon>Viridiplantae</taxon>
        <taxon>Streptophyta</taxon>
        <taxon>Embryophyta</taxon>
        <taxon>Tracheophyta</taxon>
        <taxon>Spermatophyta</taxon>
        <taxon>Magnoliopsida</taxon>
        <taxon>Liliopsida</taxon>
        <taxon>Poales</taxon>
        <taxon>Poaceae</taxon>
        <taxon>BOP clade</taxon>
        <taxon>Pooideae</taxon>
        <taxon>Triticodae</taxon>
        <taxon>Triticeae</taxon>
        <taxon>Triticinae</taxon>
        <taxon>Triticum</taxon>
    </lineage>
</organism>
<dbReference type="SMR" id="A0A3B5YXJ0"/>
<keyword evidence="3" id="KW-0446">Lipid-binding</keyword>
<dbReference type="OrthoDB" id="665742at2759"/>
<dbReference type="SUPFAM" id="SSF47699">
    <property type="entry name" value="Bifunctional inhibitor/lipid-transfer protein/seed storage 2S albumin"/>
    <property type="match status" value="1"/>
</dbReference>
<evidence type="ECO:0000256" key="2">
    <source>
        <dbReference type="ARBA" id="ARBA00022448"/>
    </source>
</evidence>
<reference evidence="6" key="2">
    <citation type="submission" date="2018-10" db="UniProtKB">
        <authorList>
            <consortium name="EnsemblPlants"/>
        </authorList>
    </citation>
    <scope>IDENTIFICATION</scope>
</reference>
<dbReference type="PaxDb" id="4565-Traes_1BL_D6E1CD173.2"/>
<evidence type="ECO:0000256" key="1">
    <source>
        <dbReference type="ARBA" id="ARBA00009707"/>
    </source>
</evidence>
<sequence length="145" mass="15339">MSGAYFRRGALQGRLLPLNWRQRASRVLQTTSHTPIPPPPPRYVPFAIKRKSSHMAKAAAMLVLVALVVAAMATGGAAQCNAGSLAVCASPIISGAKPSTTCCNNLKSQRGCFCQYARNPAYSSYINSPNARKTLTSCGVAVPKC</sequence>
<dbReference type="CDD" id="cd01959">
    <property type="entry name" value="nsLTP2"/>
    <property type="match status" value="1"/>
</dbReference>
<dbReference type="InterPro" id="IPR036312">
    <property type="entry name" value="Bifun_inhib/LTP/seed_sf"/>
</dbReference>
<dbReference type="PANTHER" id="PTHR33214">
    <property type="entry name" value="BIFUNCTIONAL INHIBITOR/LIPID-TRANSFER PROTEIN/SEED STORAGE 2S ALBUMIN SUPERFAMILY PROTEIN"/>
    <property type="match status" value="1"/>
</dbReference>
<keyword evidence="2" id="KW-0813">Transport</keyword>
<keyword evidence="4" id="KW-1133">Transmembrane helix</keyword>
<dbReference type="Gramene" id="TraesCLE_scaffold_028116_01G000100.1">
    <property type="protein sequence ID" value="TraesCLE_scaffold_028116_01G000100.1"/>
    <property type="gene ID" value="TraesCLE_scaffold_028116_01G000100"/>
</dbReference>
<dbReference type="SMART" id="SM00499">
    <property type="entry name" value="AAI"/>
    <property type="match status" value="1"/>
</dbReference>
<proteinExistence type="inferred from homology"/>
<feature type="transmembrane region" description="Helical" evidence="4">
    <location>
        <begin position="58"/>
        <end position="78"/>
    </location>
</feature>
<comment type="similarity">
    <text evidence="1">Belongs to the plant LTP family. B11E subfamily.</text>
</comment>
<evidence type="ECO:0000259" key="5">
    <source>
        <dbReference type="SMART" id="SM00499"/>
    </source>
</evidence>
<dbReference type="Gramene" id="TraesCS1B02G189400.1">
    <property type="protein sequence ID" value="TraesCS1B02G189400.1.cds1"/>
    <property type="gene ID" value="TraesCS1B02G189400"/>
</dbReference>
<evidence type="ECO:0000313" key="7">
    <source>
        <dbReference type="Proteomes" id="UP000019116"/>
    </source>
</evidence>
<keyword evidence="4" id="KW-0812">Transmembrane</keyword>
<dbReference type="Gramene" id="TraesCS1B03G0559500.1">
    <property type="protein sequence ID" value="TraesCS1B03G0559500.1.CDS1"/>
    <property type="gene ID" value="TraesCS1B03G0559500"/>
</dbReference>
<dbReference type="EnsemblPlants" id="TraesCS1B02G189400.1">
    <property type="protein sequence ID" value="TraesCS1B02G189400.1.cds1"/>
    <property type="gene ID" value="TraesCS1B02G189400"/>
</dbReference>
<accession>A0A3B5YXJ0</accession>
<dbReference type="Gene3D" id="1.10.110.10">
    <property type="entry name" value="Plant lipid-transfer and hydrophobic proteins"/>
    <property type="match status" value="1"/>
</dbReference>
<dbReference type="AlphaFoldDB" id="A0A3B5YXJ0"/>
<dbReference type="GO" id="GO:0008289">
    <property type="term" value="F:lipid binding"/>
    <property type="evidence" value="ECO:0007669"/>
    <property type="project" value="UniProtKB-KW"/>
</dbReference>
<name>A0A3B5YXJ0_WHEAT</name>
<dbReference type="Gramene" id="TraesWEE_scaffold_018237_01G000100.1">
    <property type="protein sequence ID" value="TraesWEE_scaffold_018237_01G000100.1"/>
    <property type="gene ID" value="TraesWEE_scaffold_018237_01G000100"/>
</dbReference>
<dbReference type="InterPro" id="IPR033872">
    <property type="entry name" value="nsLTP2"/>
</dbReference>
<evidence type="ECO:0000256" key="3">
    <source>
        <dbReference type="ARBA" id="ARBA00023121"/>
    </source>
</evidence>
<keyword evidence="7" id="KW-1185">Reference proteome</keyword>